<feature type="compositionally biased region" description="Low complexity" evidence="1">
    <location>
        <begin position="22"/>
        <end position="42"/>
    </location>
</feature>
<evidence type="ECO:0000313" key="4">
    <source>
        <dbReference type="Proteomes" id="UP001057375"/>
    </source>
</evidence>
<dbReference type="EMBL" id="BQXS01000883">
    <property type="protein sequence ID" value="GKT29535.1"/>
    <property type="molecule type" value="Genomic_DNA"/>
</dbReference>
<feature type="compositionally biased region" description="Basic and acidic residues" evidence="1">
    <location>
        <begin position="55"/>
        <end position="77"/>
    </location>
</feature>
<organism evidence="3 4">
    <name type="scientific">Aduncisulcus paluster</name>
    <dbReference type="NCBI Taxonomy" id="2918883"/>
    <lineage>
        <taxon>Eukaryota</taxon>
        <taxon>Metamonada</taxon>
        <taxon>Carpediemonas-like organisms</taxon>
        <taxon>Aduncisulcus</taxon>
    </lineage>
</organism>
<feature type="non-terminal residue" evidence="3">
    <location>
        <position position="1"/>
    </location>
</feature>
<reference evidence="3" key="1">
    <citation type="submission" date="2022-03" db="EMBL/GenBank/DDBJ databases">
        <title>Draft genome sequence of Aduncisulcus paluster, a free-living microaerophilic Fornicata.</title>
        <authorList>
            <person name="Yuyama I."/>
            <person name="Kume K."/>
            <person name="Tamura T."/>
            <person name="Inagaki Y."/>
            <person name="Hashimoto T."/>
        </authorList>
    </citation>
    <scope>NUCLEOTIDE SEQUENCE</scope>
    <source>
        <strain evidence="3">NY0171</strain>
    </source>
</reference>
<feature type="region of interest" description="Disordered" evidence="1">
    <location>
        <begin position="1"/>
        <end position="107"/>
    </location>
</feature>
<gene>
    <name evidence="3" type="ORF">ADUPG1_001217</name>
</gene>
<keyword evidence="4" id="KW-1185">Reference proteome</keyword>
<proteinExistence type="predicted"/>
<sequence length="192" mass="21574">HINPDDAPMIGPESTHGVITQSGSHSGNSASNNTTVSASTTAISPNPKLPSLRIPRLDSKKPKAGDTVRMKEIDNIRNLHGGHSHKRNRRHRRHQSKHNSKKKKSSKLALFHAHTSDSYMHAIKRSNTMREIYEHSKSFSKGQDRATSKKRIAKHLLFPYFIPVGIISFFFVLSISLVVLLISTLRRDTIRS</sequence>
<comment type="caution">
    <text evidence="3">The sequence shown here is derived from an EMBL/GenBank/DDBJ whole genome shotgun (WGS) entry which is preliminary data.</text>
</comment>
<keyword evidence="2" id="KW-0472">Membrane</keyword>
<feature type="transmembrane region" description="Helical" evidence="2">
    <location>
        <begin position="157"/>
        <end position="182"/>
    </location>
</feature>
<dbReference type="Proteomes" id="UP001057375">
    <property type="component" value="Unassembled WGS sequence"/>
</dbReference>
<feature type="non-terminal residue" evidence="3">
    <location>
        <position position="192"/>
    </location>
</feature>
<protein>
    <submittedName>
        <fullName evidence="3">Uncharacterized protein</fullName>
    </submittedName>
</protein>
<keyword evidence="2" id="KW-0812">Transmembrane</keyword>
<keyword evidence="2" id="KW-1133">Transmembrane helix</keyword>
<evidence type="ECO:0000256" key="2">
    <source>
        <dbReference type="SAM" id="Phobius"/>
    </source>
</evidence>
<evidence type="ECO:0000256" key="1">
    <source>
        <dbReference type="SAM" id="MobiDB-lite"/>
    </source>
</evidence>
<evidence type="ECO:0000313" key="3">
    <source>
        <dbReference type="EMBL" id="GKT29535.1"/>
    </source>
</evidence>
<feature type="compositionally biased region" description="Basic residues" evidence="1">
    <location>
        <begin position="80"/>
        <end position="106"/>
    </location>
</feature>
<name>A0ABQ5KDS5_9EUKA</name>
<accession>A0ABQ5KDS5</accession>